<dbReference type="AlphaFoldDB" id="A0A917YJB7"/>
<proteinExistence type="predicted"/>
<evidence type="ECO:0000313" key="3">
    <source>
        <dbReference type="Proteomes" id="UP000598196"/>
    </source>
</evidence>
<dbReference type="EMBL" id="BMLP01000001">
    <property type="protein sequence ID" value="GGO30092.1"/>
    <property type="molecule type" value="Genomic_DNA"/>
</dbReference>
<reference evidence="2 3" key="1">
    <citation type="journal article" date="2014" name="Int. J. Syst. Evol. Microbiol.">
        <title>Complete genome sequence of Corynebacterium casei LMG S-19264T (=DSM 44701T), isolated from a smear-ripened cheese.</title>
        <authorList>
            <consortium name="US DOE Joint Genome Institute (JGI-PGF)"/>
            <person name="Walter F."/>
            <person name="Albersmeier A."/>
            <person name="Kalinowski J."/>
            <person name="Ruckert C."/>
        </authorList>
    </citation>
    <scope>NUCLEOTIDE SEQUENCE [LARGE SCALE GENOMIC DNA]</scope>
    <source>
        <strain evidence="2 3">CGMCC 1.7029</strain>
    </source>
</reference>
<name>A0A917YJB7_9RHOB</name>
<dbReference type="Proteomes" id="UP000598196">
    <property type="component" value="Unassembled WGS sequence"/>
</dbReference>
<organism evidence="2 3">
    <name type="scientific">Gemmobacter aquaticus</name>
    <dbReference type="NCBI Taxonomy" id="490185"/>
    <lineage>
        <taxon>Bacteria</taxon>
        <taxon>Pseudomonadati</taxon>
        <taxon>Pseudomonadota</taxon>
        <taxon>Alphaproteobacteria</taxon>
        <taxon>Rhodobacterales</taxon>
        <taxon>Paracoccaceae</taxon>
        <taxon>Gemmobacter</taxon>
    </lineage>
</organism>
<gene>
    <name evidence="2" type="ORF">GCM10010991_14660</name>
</gene>
<sequence>MGYSTPKTPFDLTKFLDQKAAPRSYRKPVWARKSFVKLSAENDTSHGDGAGNGSEGKMDS</sequence>
<evidence type="ECO:0000313" key="2">
    <source>
        <dbReference type="EMBL" id="GGO30092.1"/>
    </source>
</evidence>
<protein>
    <submittedName>
        <fullName evidence="2">Uncharacterized protein</fullName>
    </submittedName>
</protein>
<feature type="region of interest" description="Disordered" evidence="1">
    <location>
        <begin position="37"/>
        <end position="60"/>
    </location>
</feature>
<comment type="caution">
    <text evidence="2">The sequence shown here is derived from an EMBL/GenBank/DDBJ whole genome shotgun (WGS) entry which is preliminary data.</text>
</comment>
<keyword evidence="3" id="KW-1185">Reference proteome</keyword>
<evidence type="ECO:0000256" key="1">
    <source>
        <dbReference type="SAM" id="MobiDB-lite"/>
    </source>
</evidence>
<accession>A0A917YJB7</accession>